<evidence type="ECO:0000313" key="1">
    <source>
        <dbReference type="EMBL" id="KXK66541.1"/>
    </source>
</evidence>
<sequence>MELFGKKVTKEELGKYVGDMSQIADAREGMLTAGKADGVRVIDVKTGGGFSFSILPSRGMDIAWAEYKGTPIAYIGKPGVVNPAYFEKDGLGFLRGFFAGLMTTCGLTYMGAPCTDAGDTLGLHGRISNTPACDVGVSREWEDGDYVIRIRGKVAESAVFGENMVLTREFMVKMGEACVHVRDRVENCGHTQAPLMLLYHCNFGYPLVSEDTVLIEPEGTKVRARDAEGEKDIDRYMKFEAPAHGYNEQVFYHDIPKVKGDESYACLYNKKLGLGGYVKFNRAQFTNFGEWKMMGEGDYVVGLEPSNSLPEGRAAARERGQLVMLAPGETKEFEFTIGVVEGEDGIGKIL</sequence>
<dbReference type="KEGG" id="cmiu:B1H56_09965"/>
<reference evidence="1 2" key="1">
    <citation type="submission" date="2016-02" db="EMBL/GenBank/DDBJ databases">
        <authorList>
            <person name="Wen L."/>
            <person name="He K."/>
            <person name="Yang H."/>
        </authorList>
    </citation>
    <scope>NUCLEOTIDE SEQUENCE [LARGE SCALE GENOMIC DNA]</scope>
    <source>
        <strain evidence="1 2">DSM 22607</strain>
    </source>
</reference>
<dbReference type="Proteomes" id="UP000070366">
    <property type="component" value="Unassembled WGS sequence"/>
</dbReference>
<dbReference type="EMBL" id="LSZW01000040">
    <property type="protein sequence ID" value="KXK66541.1"/>
    <property type="molecule type" value="Genomic_DNA"/>
</dbReference>
<evidence type="ECO:0008006" key="3">
    <source>
        <dbReference type="Google" id="ProtNLM"/>
    </source>
</evidence>
<gene>
    <name evidence="1" type="ORF">HMPREF3293_00584</name>
</gene>
<dbReference type="CDD" id="cd09023">
    <property type="entry name" value="Aldose_epim_Ec_c4013"/>
    <property type="match status" value="1"/>
</dbReference>
<dbReference type="InterPro" id="IPR027839">
    <property type="entry name" value="DUF4432"/>
</dbReference>
<dbReference type="GO" id="GO:0030246">
    <property type="term" value="F:carbohydrate binding"/>
    <property type="evidence" value="ECO:0007669"/>
    <property type="project" value="InterPro"/>
</dbReference>
<keyword evidence="2" id="KW-1185">Reference proteome</keyword>
<dbReference type="STRING" id="626937.HMPREF3293_00584"/>
<dbReference type="OrthoDB" id="9791280at2"/>
<dbReference type="RefSeq" id="WP_066522644.1">
    <property type="nucleotide sequence ID" value="NZ_CABMOF010000009.1"/>
</dbReference>
<evidence type="ECO:0000313" key="2">
    <source>
        <dbReference type="Proteomes" id="UP000070366"/>
    </source>
</evidence>
<dbReference type="Pfam" id="PF14486">
    <property type="entry name" value="DUF4432"/>
    <property type="match status" value="1"/>
</dbReference>
<organism evidence="1 2">
    <name type="scientific">Christensenella minuta</name>
    <dbReference type="NCBI Taxonomy" id="626937"/>
    <lineage>
        <taxon>Bacteria</taxon>
        <taxon>Bacillati</taxon>
        <taxon>Bacillota</taxon>
        <taxon>Clostridia</taxon>
        <taxon>Christensenellales</taxon>
        <taxon>Christensenellaceae</taxon>
        <taxon>Christensenella</taxon>
    </lineage>
</organism>
<name>A0A136Q786_9FIRM</name>
<dbReference type="PATRIC" id="fig|626937.4.peg.575"/>
<proteinExistence type="predicted"/>
<dbReference type="InterPro" id="IPR014718">
    <property type="entry name" value="GH-type_carb-bd"/>
</dbReference>
<protein>
    <recommendedName>
        <fullName evidence="3">Aldose 1-epimerase</fullName>
    </recommendedName>
</protein>
<accession>A0A136Q786</accession>
<comment type="caution">
    <text evidence="1">The sequence shown here is derived from an EMBL/GenBank/DDBJ whole genome shotgun (WGS) entry which is preliminary data.</text>
</comment>
<dbReference type="AlphaFoldDB" id="A0A136Q786"/>
<dbReference type="Gene3D" id="2.70.98.10">
    <property type="match status" value="1"/>
</dbReference>